<evidence type="ECO:0000313" key="1">
    <source>
        <dbReference type="EMBL" id="KAI9914940.1"/>
    </source>
</evidence>
<dbReference type="Proteomes" id="UP001163321">
    <property type="component" value="Chromosome 3"/>
</dbReference>
<gene>
    <name evidence="1" type="ORF">PsorP6_008292</name>
</gene>
<evidence type="ECO:0000313" key="2">
    <source>
        <dbReference type="Proteomes" id="UP001163321"/>
    </source>
</evidence>
<name>A0ACC0W8G8_9STRA</name>
<sequence length="66" mass="7367">MADPFQHVPCLGGGTLTSDRKMYQEVPMCKELVSIRIRDTPISMGNGTYDNMCKDSVSWRLATVNT</sequence>
<reference evidence="1 2" key="1">
    <citation type="journal article" date="2022" name="bioRxiv">
        <title>The genome of the oomycete Peronosclerospora sorghi, a cosmopolitan pathogen of maize and sorghum, is inflated with dispersed pseudogenes.</title>
        <authorList>
            <person name="Fletcher K."/>
            <person name="Martin F."/>
            <person name="Isakeit T."/>
            <person name="Cavanaugh K."/>
            <person name="Magill C."/>
            <person name="Michelmore R."/>
        </authorList>
    </citation>
    <scope>NUCLEOTIDE SEQUENCE [LARGE SCALE GENOMIC DNA]</scope>
    <source>
        <strain evidence="1">P6</strain>
    </source>
</reference>
<accession>A0ACC0W8G8</accession>
<comment type="caution">
    <text evidence="1">The sequence shown here is derived from an EMBL/GenBank/DDBJ whole genome shotgun (WGS) entry which is preliminary data.</text>
</comment>
<dbReference type="EMBL" id="CM047582">
    <property type="protein sequence ID" value="KAI9914940.1"/>
    <property type="molecule type" value="Genomic_DNA"/>
</dbReference>
<proteinExistence type="predicted"/>
<keyword evidence="2" id="KW-1185">Reference proteome</keyword>
<protein>
    <submittedName>
        <fullName evidence="1">Uncharacterized protein</fullName>
    </submittedName>
</protein>
<organism evidence="1 2">
    <name type="scientific">Peronosclerospora sorghi</name>
    <dbReference type="NCBI Taxonomy" id="230839"/>
    <lineage>
        <taxon>Eukaryota</taxon>
        <taxon>Sar</taxon>
        <taxon>Stramenopiles</taxon>
        <taxon>Oomycota</taxon>
        <taxon>Peronosporomycetes</taxon>
        <taxon>Peronosporales</taxon>
        <taxon>Peronosporaceae</taxon>
        <taxon>Peronosclerospora</taxon>
    </lineage>
</organism>